<proteinExistence type="inferred from homology"/>
<dbReference type="Gene3D" id="2.60.120.200">
    <property type="match status" value="1"/>
</dbReference>
<comment type="caution">
    <text evidence="4">The sequence shown here is derived from an EMBL/GenBank/DDBJ whole genome shotgun (WGS) entry which is preliminary data.</text>
</comment>
<dbReference type="PANTHER" id="PTHR10963:SF55">
    <property type="entry name" value="GLYCOSIDE HYDROLASE FAMILY 16 PROTEIN"/>
    <property type="match status" value="1"/>
</dbReference>
<dbReference type="PANTHER" id="PTHR10963">
    <property type="entry name" value="GLYCOSYL HYDROLASE-RELATED"/>
    <property type="match status" value="1"/>
</dbReference>
<evidence type="ECO:0000259" key="3">
    <source>
        <dbReference type="PROSITE" id="PS51762"/>
    </source>
</evidence>
<dbReference type="EMBL" id="LXPS01000007">
    <property type="protein sequence ID" value="OAE48258.1"/>
    <property type="molecule type" value="Genomic_DNA"/>
</dbReference>
<evidence type="ECO:0000313" key="4">
    <source>
        <dbReference type="EMBL" id="OAE48258.1"/>
    </source>
</evidence>
<gene>
    <name evidence="4" type="ORF">A7J57_22990</name>
</gene>
<dbReference type="InterPro" id="IPR013320">
    <property type="entry name" value="ConA-like_dom_sf"/>
</dbReference>
<keyword evidence="2" id="KW-0732">Signal</keyword>
<protein>
    <recommendedName>
        <fullName evidence="3">GH16 domain-containing protein</fullName>
    </recommendedName>
</protein>
<dbReference type="Pfam" id="PF00722">
    <property type="entry name" value="Glyco_hydro_16"/>
    <property type="match status" value="1"/>
</dbReference>
<dbReference type="SUPFAM" id="SSF49899">
    <property type="entry name" value="Concanavalin A-like lectins/glucanases"/>
    <property type="match status" value="1"/>
</dbReference>
<accession>A0A176XFC0</accession>
<feature type="chain" id="PRO_5008053385" description="GH16 domain-containing protein" evidence="2">
    <location>
        <begin position="21"/>
        <end position="281"/>
    </location>
</feature>
<dbReference type="InterPro" id="IPR000757">
    <property type="entry name" value="Beta-glucanase-like"/>
</dbReference>
<evidence type="ECO:0000256" key="2">
    <source>
        <dbReference type="SAM" id="SignalP"/>
    </source>
</evidence>
<comment type="similarity">
    <text evidence="1">Belongs to the glycosyl hydrolase 16 family.</text>
</comment>
<sequence length="281" mass="31168">MRYLLIAILSLLGTAHHVHAQERAGGDTSLVRFSSQLKLITPDQDYAIRRPVTESDRARIALYRSGNLKPSFETNFTSNSDLSAWEVHIDDNEALRSCRSPQSIRISSEGLALEILNVTGCGAKWSTGQLVSRNKFGFGYFESSMKIAAIPGVDNAFWMNTSDHYEIDIVEAFHPNSIISTVHQWAPAKGEQKTMVSSRIQVMDNLAEGFHDYGLLWTPTEMIFAVDGIPYLALLTKGAAQGKALLRLSNALVPWGNKIPPEPQGNYTTFRGVRVFPLVDN</sequence>
<feature type="domain" description="GH16" evidence="3">
    <location>
        <begin position="70"/>
        <end position="281"/>
    </location>
</feature>
<dbReference type="CDD" id="cd00413">
    <property type="entry name" value="Glyco_hydrolase_16"/>
    <property type="match status" value="1"/>
</dbReference>
<dbReference type="Proteomes" id="UP000077098">
    <property type="component" value="Unassembled WGS sequence"/>
</dbReference>
<feature type="signal peptide" evidence="2">
    <location>
        <begin position="1"/>
        <end position="20"/>
    </location>
</feature>
<dbReference type="GO" id="GO:0004553">
    <property type="term" value="F:hydrolase activity, hydrolyzing O-glycosyl compounds"/>
    <property type="evidence" value="ECO:0007669"/>
    <property type="project" value="InterPro"/>
</dbReference>
<dbReference type="PROSITE" id="PS51762">
    <property type="entry name" value="GH16_2"/>
    <property type="match status" value="1"/>
</dbReference>
<dbReference type="RefSeq" id="WP_063948037.1">
    <property type="nucleotide sequence ID" value="NZ_LXPS01000007.1"/>
</dbReference>
<evidence type="ECO:0000256" key="1">
    <source>
        <dbReference type="ARBA" id="ARBA00006865"/>
    </source>
</evidence>
<name>A0A176XFC0_AGRTU</name>
<dbReference type="GO" id="GO:0005975">
    <property type="term" value="P:carbohydrate metabolic process"/>
    <property type="evidence" value="ECO:0007669"/>
    <property type="project" value="InterPro"/>
</dbReference>
<dbReference type="InterPro" id="IPR050546">
    <property type="entry name" value="Glycosyl_Hydrlase_16"/>
</dbReference>
<dbReference type="AlphaFoldDB" id="A0A176XFC0"/>
<evidence type="ECO:0000313" key="5">
    <source>
        <dbReference type="Proteomes" id="UP000077098"/>
    </source>
</evidence>
<reference evidence="4 5" key="1">
    <citation type="submission" date="2016-05" db="EMBL/GenBank/DDBJ databases">
        <authorList>
            <person name="Lavstsen T."/>
            <person name="Jespersen J.S."/>
        </authorList>
    </citation>
    <scope>NUCLEOTIDE SEQUENCE [LARGE SCALE GENOMIC DNA]</scope>
    <source>
        <strain evidence="4 5">KCJ1736</strain>
    </source>
</reference>
<organism evidence="4 5">
    <name type="scientific">Agrobacterium tumefaciens</name>
    <dbReference type="NCBI Taxonomy" id="358"/>
    <lineage>
        <taxon>Bacteria</taxon>
        <taxon>Pseudomonadati</taxon>
        <taxon>Pseudomonadota</taxon>
        <taxon>Alphaproteobacteria</taxon>
        <taxon>Hyphomicrobiales</taxon>
        <taxon>Rhizobiaceae</taxon>
        <taxon>Rhizobium/Agrobacterium group</taxon>
        <taxon>Agrobacterium</taxon>
        <taxon>Agrobacterium tumefaciens complex</taxon>
    </lineage>
</organism>